<protein>
    <submittedName>
        <fullName evidence="3">Uncharacterized protein</fullName>
    </submittedName>
</protein>
<dbReference type="InterPro" id="IPR036423">
    <property type="entry name" value="SOD-like_Cu/Zn_dom_sf"/>
</dbReference>
<reference evidence="3 4" key="1">
    <citation type="journal article" date="2018" name="Int. J. Syst. Evol. Microbiol.">
        <title>Glycomyces paridis sp. nov., isolated from the medicinal plant Paris polyphylla.</title>
        <authorList>
            <person name="Fang X.M."/>
            <person name="Bai J.L."/>
            <person name="Su J."/>
            <person name="Zhao L.L."/>
            <person name="Liu H.Y."/>
            <person name="Ma B.P."/>
            <person name="Zhang Y.Q."/>
            <person name="Yu L.Y."/>
        </authorList>
    </citation>
    <scope>NUCLEOTIDE SEQUENCE [LARGE SCALE GENOMIC DNA]</scope>
    <source>
        <strain evidence="3 4">CPCC 204357</strain>
    </source>
</reference>
<keyword evidence="2" id="KW-0732">Signal</keyword>
<accession>A0A4S8PKF9</accession>
<evidence type="ECO:0000256" key="2">
    <source>
        <dbReference type="SAM" id="SignalP"/>
    </source>
</evidence>
<gene>
    <name evidence="3" type="ORF">E9998_02255</name>
</gene>
<sequence length="169" mass="16614">MPLIRAAAAAAAAVLTVAAAGCGSDAEDDADLGGAWTASLGVTAAWAEAAPRATGTAEVSSGDGTSVQLSVTGLEPGLEYTAHVHDGECDEDPPGGGHWLADASGEDAAGNIVQLTFTTSESGTGATTASVPLVLDDRAESVVVHAPEPATEAAGLDSDRVLCGDLEEN</sequence>
<organism evidence="3 4">
    <name type="scientific">Glycomyces paridis</name>
    <dbReference type="NCBI Taxonomy" id="2126555"/>
    <lineage>
        <taxon>Bacteria</taxon>
        <taxon>Bacillati</taxon>
        <taxon>Actinomycetota</taxon>
        <taxon>Actinomycetes</taxon>
        <taxon>Glycomycetales</taxon>
        <taxon>Glycomycetaceae</taxon>
        <taxon>Glycomyces</taxon>
    </lineage>
</organism>
<dbReference type="GO" id="GO:0046872">
    <property type="term" value="F:metal ion binding"/>
    <property type="evidence" value="ECO:0007669"/>
    <property type="project" value="InterPro"/>
</dbReference>
<evidence type="ECO:0000313" key="3">
    <source>
        <dbReference type="EMBL" id="THV31220.1"/>
    </source>
</evidence>
<comment type="similarity">
    <text evidence="1">Belongs to the Cu-Zn superoxide dismutase family.</text>
</comment>
<feature type="chain" id="PRO_5039302517" evidence="2">
    <location>
        <begin position="21"/>
        <end position="169"/>
    </location>
</feature>
<dbReference type="Gene3D" id="2.60.40.200">
    <property type="entry name" value="Superoxide dismutase, copper/zinc binding domain"/>
    <property type="match status" value="1"/>
</dbReference>
<dbReference type="Proteomes" id="UP000305792">
    <property type="component" value="Unassembled WGS sequence"/>
</dbReference>
<dbReference type="OrthoDB" id="5194359at2"/>
<comment type="caution">
    <text evidence="3">The sequence shown here is derived from an EMBL/GenBank/DDBJ whole genome shotgun (WGS) entry which is preliminary data.</text>
</comment>
<evidence type="ECO:0000313" key="4">
    <source>
        <dbReference type="Proteomes" id="UP000305792"/>
    </source>
</evidence>
<dbReference type="EMBL" id="STGX01000002">
    <property type="protein sequence ID" value="THV31220.1"/>
    <property type="molecule type" value="Genomic_DNA"/>
</dbReference>
<proteinExistence type="inferred from homology"/>
<feature type="signal peptide" evidence="2">
    <location>
        <begin position="1"/>
        <end position="20"/>
    </location>
</feature>
<dbReference type="SUPFAM" id="SSF49329">
    <property type="entry name" value="Cu,Zn superoxide dismutase-like"/>
    <property type="match status" value="1"/>
</dbReference>
<name>A0A4S8PKF9_9ACTN</name>
<dbReference type="PROSITE" id="PS51257">
    <property type="entry name" value="PROKAR_LIPOPROTEIN"/>
    <property type="match status" value="1"/>
</dbReference>
<dbReference type="RefSeq" id="WP_136528093.1">
    <property type="nucleotide sequence ID" value="NZ_STGX01000002.1"/>
</dbReference>
<dbReference type="AlphaFoldDB" id="A0A4S8PKF9"/>
<keyword evidence="4" id="KW-1185">Reference proteome</keyword>
<dbReference type="GO" id="GO:0006801">
    <property type="term" value="P:superoxide metabolic process"/>
    <property type="evidence" value="ECO:0007669"/>
    <property type="project" value="InterPro"/>
</dbReference>
<evidence type="ECO:0000256" key="1">
    <source>
        <dbReference type="ARBA" id="ARBA00010457"/>
    </source>
</evidence>